<sequence>MPGPAEAHPQRPNTLLQSAADSKSPGSFGNVSVNVSDQLKQRIYQTCGESCVNSFCFSRVNKSFLQLLTATLF</sequence>
<organism evidence="2 3">
    <name type="scientific">Podarcis lilfordi</name>
    <name type="common">Lilford's wall lizard</name>
    <dbReference type="NCBI Taxonomy" id="74358"/>
    <lineage>
        <taxon>Eukaryota</taxon>
        <taxon>Metazoa</taxon>
        <taxon>Chordata</taxon>
        <taxon>Craniata</taxon>
        <taxon>Vertebrata</taxon>
        <taxon>Euteleostomi</taxon>
        <taxon>Lepidosauria</taxon>
        <taxon>Squamata</taxon>
        <taxon>Bifurcata</taxon>
        <taxon>Unidentata</taxon>
        <taxon>Episquamata</taxon>
        <taxon>Laterata</taxon>
        <taxon>Lacertibaenia</taxon>
        <taxon>Lacertidae</taxon>
        <taxon>Podarcis</taxon>
    </lineage>
</organism>
<reference evidence="2" key="1">
    <citation type="submission" date="2022-12" db="EMBL/GenBank/DDBJ databases">
        <authorList>
            <person name="Alioto T."/>
            <person name="Alioto T."/>
            <person name="Gomez Garrido J."/>
        </authorList>
    </citation>
    <scope>NUCLEOTIDE SEQUENCE</scope>
</reference>
<name>A0AA35JTL6_9SAUR</name>
<dbReference type="AlphaFoldDB" id="A0AA35JTL6"/>
<evidence type="ECO:0000313" key="2">
    <source>
        <dbReference type="EMBL" id="CAI5765845.1"/>
    </source>
</evidence>
<proteinExistence type="predicted"/>
<evidence type="ECO:0000313" key="3">
    <source>
        <dbReference type="Proteomes" id="UP001178461"/>
    </source>
</evidence>
<accession>A0AA35JTL6</accession>
<keyword evidence="3" id="KW-1185">Reference proteome</keyword>
<evidence type="ECO:0000256" key="1">
    <source>
        <dbReference type="SAM" id="MobiDB-lite"/>
    </source>
</evidence>
<dbReference type="EMBL" id="OX395127">
    <property type="protein sequence ID" value="CAI5765845.1"/>
    <property type="molecule type" value="Genomic_DNA"/>
</dbReference>
<feature type="compositionally biased region" description="Polar residues" evidence="1">
    <location>
        <begin position="11"/>
        <end position="28"/>
    </location>
</feature>
<gene>
    <name evidence="2" type="ORF">PODLI_1B042117</name>
</gene>
<protein>
    <submittedName>
        <fullName evidence="2">Uncharacterized protein</fullName>
    </submittedName>
</protein>
<dbReference type="Proteomes" id="UP001178461">
    <property type="component" value="Chromosome 2"/>
</dbReference>
<feature type="region of interest" description="Disordered" evidence="1">
    <location>
        <begin position="1"/>
        <end position="28"/>
    </location>
</feature>